<accession>A0A0P5VHJ2</accession>
<keyword evidence="6" id="KW-0732">Signal</keyword>
<reference evidence="7 8" key="1">
    <citation type="submission" date="2016-03" db="EMBL/GenBank/DDBJ databases">
        <title>EvidentialGene: Evidence-directed Construction of Genes on Genomes.</title>
        <authorList>
            <person name="Gilbert D.G."/>
            <person name="Choi J.-H."/>
            <person name="Mockaitis K."/>
            <person name="Colbourne J."/>
            <person name="Pfrender M."/>
        </authorList>
    </citation>
    <scope>NUCLEOTIDE SEQUENCE [LARGE SCALE GENOMIC DNA]</scope>
    <source>
        <strain evidence="7 8">Xinb3</strain>
        <tissue evidence="7">Complete organism</tissue>
    </source>
</reference>
<dbReference type="Pfam" id="PF01169">
    <property type="entry name" value="GDT1"/>
    <property type="match status" value="2"/>
</dbReference>
<name>A0A0P5VHJ2_9CRUS</name>
<dbReference type="PROSITE" id="PS01214">
    <property type="entry name" value="UPF0016"/>
    <property type="match status" value="1"/>
</dbReference>
<evidence type="ECO:0000256" key="2">
    <source>
        <dbReference type="ARBA" id="ARBA00009190"/>
    </source>
</evidence>
<dbReference type="PANTHER" id="PTHR12608">
    <property type="entry name" value="TRANSMEMBRANE PROTEIN HTP-1 RELATED"/>
    <property type="match status" value="1"/>
</dbReference>
<feature type="transmembrane region" description="Helical" evidence="6">
    <location>
        <begin position="128"/>
        <end position="145"/>
    </location>
</feature>
<keyword evidence="4 6" id="KW-1133">Transmembrane helix</keyword>
<evidence type="ECO:0000313" key="7">
    <source>
        <dbReference type="EMBL" id="KZS15373.1"/>
    </source>
</evidence>
<proteinExistence type="inferred from homology"/>
<dbReference type="InterPro" id="IPR049555">
    <property type="entry name" value="GDT1-like_CS"/>
</dbReference>
<dbReference type="GO" id="GO:0016020">
    <property type="term" value="C:membrane"/>
    <property type="evidence" value="ECO:0007669"/>
    <property type="project" value="UniProtKB-SubCell"/>
</dbReference>
<feature type="transmembrane region" description="Helical" evidence="6">
    <location>
        <begin position="202"/>
        <end position="219"/>
    </location>
</feature>
<feature type="transmembrane region" description="Helical" evidence="6">
    <location>
        <begin position="239"/>
        <end position="260"/>
    </location>
</feature>
<keyword evidence="3 6" id="KW-0812">Transmembrane</keyword>
<feature type="chain" id="PRO_5013462701" description="GDT1 family protein" evidence="6">
    <location>
        <begin position="29"/>
        <end position="295"/>
    </location>
</feature>
<gene>
    <name evidence="7" type="ORF">APZ42_019008</name>
</gene>
<keyword evidence="8" id="KW-1185">Reference proteome</keyword>
<dbReference type="GO" id="GO:0032472">
    <property type="term" value="P:Golgi calcium ion transport"/>
    <property type="evidence" value="ECO:0007669"/>
    <property type="project" value="TreeGrafter"/>
</dbReference>
<dbReference type="Proteomes" id="UP000076858">
    <property type="component" value="Unassembled WGS sequence"/>
</dbReference>
<sequence length="295" mass="32156">MACSSAITQYKFVLSFLIIALLALQTCADKEPHEDSKEDISIEHGKSSKEIKGTVAPMNDLGFAHAFLASLSVIIVSELGDKTFFIAAIMAMRHSRVVVFSGAILALIIMTCISVLFGWVTVIIPRVYTYWISTALFAAFGLKMLKEGYSMSPNEGQEEFEEVQSDLKKQEDEEKEKETTQLLDEEAGGSSVQKPLSLRQRISGYIPKVFLQALTLTFLAEWGDRSQLATIILAAREDIFGVMLGGVLGHGLCTGLAVLGGRMIAQKISVKTVTLVGGVVFLIFAVSALFFDPES</sequence>
<dbReference type="PANTHER" id="PTHR12608:SF1">
    <property type="entry name" value="TRANSMEMBRANE PROTEIN 165"/>
    <property type="match status" value="1"/>
</dbReference>
<comment type="caution">
    <text evidence="7">The sequence shown here is derived from an EMBL/GenBank/DDBJ whole genome shotgun (WGS) entry which is preliminary data.</text>
</comment>
<evidence type="ECO:0000256" key="1">
    <source>
        <dbReference type="ARBA" id="ARBA00004141"/>
    </source>
</evidence>
<feature type="transmembrane region" description="Helical" evidence="6">
    <location>
        <begin position="63"/>
        <end position="85"/>
    </location>
</feature>
<dbReference type="GO" id="GO:0032468">
    <property type="term" value="P:Golgi calcium ion homeostasis"/>
    <property type="evidence" value="ECO:0007669"/>
    <property type="project" value="TreeGrafter"/>
</dbReference>
<dbReference type="EMBL" id="LRGB01000872">
    <property type="protein sequence ID" value="KZS15373.1"/>
    <property type="molecule type" value="Genomic_DNA"/>
</dbReference>
<evidence type="ECO:0000256" key="3">
    <source>
        <dbReference type="ARBA" id="ARBA00022692"/>
    </source>
</evidence>
<dbReference type="OrthoDB" id="442680at2759"/>
<feature type="transmembrane region" description="Helical" evidence="6">
    <location>
        <begin position="272"/>
        <end position="291"/>
    </location>
</feature>
<evidence type="ECO:0000256" key="6">
    <source>
        <dbReference type="RuleBase" id="RU365102"/>
    </source>
</evidence>
<dbReference type="GO" id="GO:0015085">
    <property type="term" value="F:calcium ion transmembrane transporter activity"/>
    <property type="evidence" value="ECO:0007669"/>
    <property type="project" value="TreeGrafter"/>
</dbReference>
<organism evidence="7 8">
    <name type="scientific">Daphnia magna</name>
    <dbReference type="NCBI Taxonomy" id="35525"/>
    <lineage>
        <taxon>Eukaryota</taxon>
        <taxon>Metazoa</taxon>
        <taxon>Ecdysozoa</taxon>
        <taxon>Arthropoda</taxon>
        <taxon>Crustacea</taxon>
        <taxon>Branchiopoda</taxon>
        <taxon>Diplostraca</taxon>
        <taxon>Cladocera</taxon>
        <taxon>Anomopoda</taxon>
        <taxon>Daphniidae</taxon>
        <taxon>Daphnia</taxon>
    </lineage>
</organism>
<feature type="transmembrane region" description="Helical" evidence="6">
    <location>
        <begin position="97"/>
        <end position="122"/>
    </location>
</feature>
<protein>
    <recommendedName>
        <fullName evidence="6">GDT1 family protein</fullName>
    </recommendedName>
</protein>
<evidence type="ECO:0000313" key="8">
    <source>
        <dbReference type="Proteomes" id="UP000076858"/>
    </source>
</evidence>
<dbReference type="STRING" id="35525.A0A0P5VHJ2"/>
<keyword evidence="5 6" id="KW-0472">Membrane</keyword>
<dbReference type="InterPro" id="IPR001727">
    <property type="entry name" value="GDT1-like"/>
</dbReference>
<dbReference type="AlphaFoldDB" id="A0A0P5VHJ2"/>
<dbReference type="GO" id="GO:0005384">
    <property type="term" value="F:manganese ion transmembrane transporter activity"/>
    <property type="evidence" value="ECO:0007669"/>
    <property type="project" value="TreeGrafter"/>
</dbReference>
<evidence type="ECO:0000256" key="4">
    <source>
        <dbReference type="ARBA" id="ARBA00022989"/>
    </source>
</evidence>
<comment type="subcellular location">
    <subcellularLocation>
        <location evidence="1 6">Membrane</location>
        <topology evidence="1 6">Multi-pass membrane protein</topology>
    </subcellularLocation>
</comment>
<feature type="signal peptide" evidence="6">
    <location>
        <begin position="1"/>
        <end position="28"/>
    </location>
</feature>
<comment type="similarity">
    <text evidence="2 6">Belongs to the GDT1 family.</text>
</comment>
<dbReference type="GO" id="GO:0005794">
    <property type="term" value="C:Golgi apparatus"/>
    <property type="evidence" value="ECO:0007669"/>
    <property type="project" value="TreeGrafter"/>
</dbReference>
<evidence type="ECO:0000256" key="5">
    <source>
        <dbReference type="ARBA" id="ARBA00023136"/>
    </source>
</evidence>